<dbReference type="Gene3D" id="1.10.286.10">
    <property type="match status" value="1"/>
</dbReference>
<evidence type="ECO:0000256" key="8">
    <source>
        <dbReference type="ARBA" id="ARBA00030854"/>
    </source>
</evidence>
<evidence type="ECO:0000256" key="6">
    <source>
        <dbReference type="ARBA" id="ARBA00022801"/>
    </source>
</evidence>
<feature type="region of interest" description="Disordered" evidence="9">
    <location>
        <begin position="53"/>
        <end position="78"/>
    </location>
</feature>
<evidence type="ECO:0000256" key="1">
    <source>
        <dbReference type="ARBA" id="ARBA00005080"/>
    </source>
</evidence>
<dbReference type="InterPro" id="IPR043133">
    <property type="entry name" value="GTP-CH-I_C/QueF"/>
</dbReference>
<dbReference type="GO" id="GO:0006729">
    <property type="term" value="P:tetrahydrobiopterin biosynthetic process"/>
    <property type="evidence" value="ECO:0007669"/>
    <property type="project" value="TreeGrafter"/>
</dbReference>
<dbReference type="NCBIfam" id="NF006825">
    <property type="entry name" value="PRK09347.1-2"/>
    <property type="match status" value="1"/>
</dbReference>
<dbReference type="InterPro" id="IPR001474">
    <property type="entry name" value="GTP_CycHdrlase_I"/>
</dbReference>
<protein>
    <recommendedName>
        <fullName evidence="4">GTP cyclohydrolase 1</fullName>
        <ecNumber evidence="3">3.5.4.16</ecNumber>
    </recommendedName>
    <alternativeName>
        <fullName evidence="8">GTP cyclohydrolase I</fullName>
    </alternativeName>
</protein>
<dbReference type="NCBIfam" id="NF006826">
    <property type="entry name" value="PRK09347.1-3"/>
    <property type="match status" value="1"/>
</dbReference>
<dbReference type="NCBIfam" id="TIGR00063">
    <property type="entry name" value="folE"/>
    <property type="match status" value="1"/>
</dbReference>
<dbReference type="PROSITE" id="PS00859">
    <property type="entry name" value="GTP_CYCLOHYDROL_1_1"/>
    <property type="match status" value="1"/>
</dbReference>
<name>A0AAV2Z3Z1_9STRA</name>
<sequence>MAPTPTAFIGTPSSGGAPSTDTATTPAMGPIKPTEGGVTAGSVRADPLAIGASAPVGSETSVDRAGSGHADGSEAQGNAEDALAKKMVELSMTLPSRYPNDHVEDEAKLAKMAAAVKVLLECIGEDPEREGLVKTPMRMAKALMYNTKGYGQSLTDVLNDAVFEEDHEEMVIVRDIDLNSMCEHHMVPFTGKVHIGYVPNGKVLGLSKLARVSDVFARRLQVQERLTKQIANAIMGVIEPKGVAVVIEATHMCMTMRGVEKTGANTVTSSVLGCFKTDPRTRSEFMALIHRR</sequence>
<dbReference type="FunFam" id="1.10.286.10:FF:000003">
    <property type="entry name" value="GTP cyclohydrolase 1"/>
    <property type="match status" value="1"/>
</dbReference>
<dbReference type="GO" id="GO:0005737">
    <property type="term" value="C:cytoplasm"/>
    <property type="evidence" value="ECO:0007669"/>
    <property type="project" value="TreeGrafter"/>
</dbReference>
<accession>A0AAV2Z3Z1</accession>
<evidence type="ECO:0000256" key="5">
    <source>
        <dbReference type="ARBA" id="ARBA00022741"/>
    </source>
</evidence>
<dbReference type="GO" id="GO:0008270">
    <property type="term" value="F:zinc ion binding"/>
    <property type="evidence" value="ECO:0007669"/>
    <property type="project" value="TreeGrafter"/>
</dbReference>
<feature type="domain" description="GTP cyclohydrolase I" evidence="10">
    <location>
        <begin position="113"/>
        <end position="289"/>
    </location>
</feature>
<dbReference type="InterPro" id="IPR043134">
    <property type="entry name" value="GTP-CH-I_N"/>
</dbReference>
<evidence type="ECO:0000256" key="7">
    <source>
        <dbReference type="ARBA" id="ARBA00023134"/>
    </source>
</evidence>
<organism evidence="11 12">
    <name type="scientific">Lagenidium giganteum</name>
    <dbReference type="NCBI Taxonomy" id="4803"/>
    <lineage>
        <taxon>Eukaryota</taxon>
        <taxon>Sar</taxon>
        <taxon>Stramenopiles</taxon>
        <taxon>Oomycota</taxon>
        <taxon>Peronosporomycetes</taxon>
        <taxon>Pythiales</taxon>
        <taxon>Pythiaceae</taxon>
    </lineage>
</organism>
<dbReference type="HAMAP" id="MF_00223">
    <property type="entry name" value="FolE"/>
    <property type="match status" value="1"/>
</dbReference>
<comment type="caution">
    <text evidence="11">The sequence shown here is derived from an EMBL/GenBank/DDBJ whole genome shotgun (WGS) entry which is preliminary data.</text>
</comment>
<dbReference type="AlphaFoldDB" id="A0AAV2Z3Z1"/>
<comment type="pathway">
    <text evidence="1">Cofactor biosynthesis; 7,8-dihydroneopterin triphosphate biosynthesis; 7,8-dihydroneopterin triphosphate from GTP: step 1/1.</text>
</comment>
<evidence type="ECO:0000256" key="9">
    <source>
        <dbReference type="SAM" id="MobiDB-lite"/>
    </source>
</evidence>
<keyword evidence="6" id="KW-0378">Hydrolase</keyword>
<evidence type="ECO:0000256" key="3">
    <source>
        <dbReference type="ARBA" id="ARBA00012715"/>
    </source>
</evidence>
<evidence type="ECO:0000259" key="10">
    <source>
        <dbReference type="Pfam" id="PF01227"/>
    </source>
</evidence>
<dbReference type="SUPFAM" id="SSF55620">
    <property type="entry name" value="Tetrahydrobiopterin biosynthesis enzymes-like"/>
    <property type="match status" value="1"/>
</dbReference>
<feature type="compositionally biased region" description="Polar residues" evidence="9">
    <location>
        <begin position="11"/>
        <end position="25"/>
    </location>
</feature>
<dbReference type="Gene3D" id="3.30.1130.10">
    <property type="match status" value="1"/>
</dbReference>
<dbReference type="GO" id="GO:0046654">
    <property type="term" value="P:tetrahydrofolate biosynthetic process"/>
    <property type="evidence" value="ECO:0007669"/>
    <property type="project" value="InterPro"/>
</dbReference>
<feature type="region of interest" description="Disordered" evidence="9">
    <location>
        <begin position="1"/>
        <end position="41"/>
    </location>
</feature>
<keyword evidence="7" id="KW-0342">GTP-binding</keyword>
<evidence type="ECO:0000313" key="12">
    <source>
        <dbReference type="Proteomes" id="UP001146120"/>
    </source>
</evidence>
<dbReference type="Proteomes" id="UP001146120">
    <property type="component" value="Unassembled WGS sequence"/>
</dbReference>
<dbReference type="EMBL" id="DAKRPA010000067">
    <property type="protein sequence ID" value="DBA00274.1"/>
    <property type="molecule type" value="Genomic_DNA"/>
</dbReference>
<keyword evidence="12" id="KW-1185">Reference proteome</keyword>
<evidence type="ECO:0000313" key="11">
    <source>
        <dbReference type="EMBL" id="DBA00274.1"/>
    </source>
</evidence>
<evidence type="ECO:0000256" key="2">
    <source>
        <dbReference type="ARBA" id="ARBA00008085"/>
    </source>
</evidence>
<comment type="similarity">
    <text evidence="2">Belongs to the GTP cyclohydrolase I family.</text>
</comment>
<dbReference type="FunFam" id="3.30.1130.10:FF:000012">
    <property type="entry name" value="GTP cyclohydrolase 1"/>
    <property type="match status" value="1"/>
</dbReference>
<dbReference type="GO" id="GO:0003934">
    <property type="term" value="F:GTP cyclohydrolase I activity"/>
    <property type="evidence" value="ECO:0007669"/>
    <property type="project" value="UniProtKB-EC"/>
</dbReference>
<dbReference type="PANTHER" id="PTHR11109">
    <property type="entry name" value="GTP CYCLOHYDROLASE I"/>
    <property type="match status" value="1"/>
</dbReference>
<dbReference type="PROSITE" id="PS00860">
    <property type="entry name" value="GTP_CYCLOHYDROL_1_2"/>
    <property type="match status" value="1"/>
</dbReference>
<dbReference type="EC" id="3.5.4.16" evidence="3"/>
<dbReference type="InterPro" id="IPR020602">
    <property type="entry name" value="GTP_CycHdrlase_I_dom"/>
</dbReference>
<dbReference type="InterPro" id="IPR018234">
    <property type="entry name" value="GTP_CycHdrlase_I_CS"/>
</dbReference>
<reference evidence="11" key="2">
    <citation type="journal article" date="2023" name="Microbiol Resour">
        <title>Decontamination and Annotation of the Draft Genome Sequence of the Oomycete Lagenidium giganteum ARSEF 373.</title>
        <authorList>
            <person name="Morgan W.R."/>
            <person name="Tartar A."/>
        </authorList>
    </citation>
    <scope>NUCLEOTIDE SEQUENCE</scope>
    <source>
        <strain evidence="11">ARSEF 373</strain>
    </source>
</reference>
<dbReference type="CDD" id="cd00642">
    <property type="entry name" value="GTP_cyclohydro1"/>
    <property type="match status" value="1"/>
</dbReference>
<reference evidence="11" key="1">
    <citation type="submission" date="2022-11" db="EMBL/GenBank/DDBJ databases">
        <authorList>
            <person name="Morgan W.R."/>
            <person name="Tartar A."/>
        </authorList>
    </citation>
    <scope>NUCLEOTIDE SEQUENCE</scope>
    <source>
        <strain evidence="11">ARSEF 373</strain>
    </source>
</reference>
<gene>
    <name evidence="11" type="ORF">N0F65_007918</name>
</gene>
<proteinExistence type="inferred from homology"/>
<keyword evidence="5" id="KW-0547">Nucleotide-binding</keyword>
<dbReference type="GO" id="GO:0005525">
    <property type="term" value="F:GTP binding"/>
    <property type="evidence" value="ECO:0007669"/>
    <property type="project" value="UniProtKB-KW"/>
</dbReference>
<dbReference type="PANTHER" id="PTHR11109:SF7">
    <property type="entry name" value="GTP CYCLOHYDROLASE 1"/>
    <property type="match status" value="1"/>
</dbReference>
<evidence type="ECO:0000256" key="4">
    <source>
        <dbReference type="ARBA" id="ARBA00017272"/>
    </source>
</evidence>
<dbReference type="Pfam" id="PF01227">
    <property type="entry name" value="GTP_cyclohydroI"/>
    <property type="match status" value="1"/>
</dbReference>